<evidence type="ECO:0000313" key="3">
    <source>
        <dbReference type="Proteomes" id="UP001597476"/>
    </source>
</evidence>
<feature type="domain" description="Carbohydrate-binding/sugar hydrolysis" evidence="1">
    <location>
        <begin position="194"/>
        <end position="354"/>
    </location>
</feature>
<protein>
    <submittedName>
        <fullName evidence="2">Nitrous oxide reductase family maturation protein NosD</fullName>
    </submittedName>
</protein>
<sequence length="411" mass="47022">MKNILAFIWVITMTVTGYAQQIEVCNTCPIASIKEAILVAKDYDTVQIKKGHYKEHDIIVDKPLTLIGENYPIVDGESKGEIITVVSDDVTIDGLFIINVGTSYTEDYAAIRIRKSKNFTLQNLVLEKLFFGIYIEKSNHGKIYHNKVIGDAVEEHNSGNGIQLWYSNHIEIEHNYVEHVRDGIYLEFANHCLIKNNVSAENLRYGLHFMFSNNDTYQNNIFENNGAGVAVMFSKQIKMFDNIFRKNWGTASYGMLLKEINDAEIKGNTFEENTIGINIEGSNRINYTNNDFKNNGWAVKVRGACYGNAFMGNNFLYNSFDISYNSKVNDNSFDRNYWSNYTGYDLDKDGIGDVPYRPVKLFSYIVNKTPETIILLRSLFIDLIDFSEKVSPVFTPDNLLDQYPLIKKATW</sequence>
<dbReference type="InterPro" id="IPR012334">
    <property type="entry name" value="Pectin_lyas_fold"/>
</dbReference>
<dbReference type="Gene3D" id="2.160.20.10">
    <property type="entry name" value="Single-stranded right-handed beta-helix, Pectin lyase-like"/>
    <property type="match status" value="1"/>
</dbReference>
<evidence type="ECO:0000259" key="1">
    <source>
        <dbReference type="SMART" id="SM00722"/>
    </source>
</evidence>
<feature type="domain" description="Carbohydrate-binding/sugar hydrolysis" evidence="1">
    <location>
        <begin position="48"/>
        <end position="187"/>
    </location>
</feature>
<name>A0ABW5T7C3_9FLAO</name>
<dbReference type="Pfam" id="PF05048">
    <property type="entry name" value="NosD"/>
    <property type="match status" value="1"/>
</dbReference>
<dbReference type="InterPro" id="IPR011050">
    <property type="entry name" value="Pectin_lyase_fold/virulence"/>
</dbReference>
<dbReference type="RefSeq" id="WP_380288828.1">
    <property type="nucleotide sequence ID" value="NZ_JBHULY010000005.1"/>
</dbReference>
<dbReference type="InterPro" id="IPR026464">
    <property type="entry name" value="NosD_copper_fam"/>
</dbReference>
<reference evidence="3" key="1">
    <citation type="journal article" date="2019" name="Int. J. Syst. Evol. Microbiol.">
        <title>The Global Catalogue of Microorganisms (GCM) 10K type strain sequencing project: providing services to taxonomists for standard genome sequencing and annotation.</title>
        <authorList>
            <consortium name="The Broad Institute Genomics Platform"/>
            <consortium name="The Broad Institute Genome Sequencing Center for Infectious Disease"/>
            <person name="Wu L."/>
            <person name="Ma J."/>
        </authorList>
    </citation>
    <scope>NUCLEOTIDE SEQUENCE [LARGE SCALE GENOMIC DNA]</scope>
    <source>
        <strain evidence="3">KCTC 42398</strain>
    </source>
</reference>
<gene>
    <name evidence="2" type="ORF">ACFSR8_02855</name>
</gene>
<keyword evidence="3" id="KW-1185">Reference proteome</keyword>
<proteinExistence type="predicted"/>
<dbReference type="SMART" id="SM00722">
    <property type="entry name" value="CASH"/>
    <property type="match status" value="2"/>
</dbReference>
<dbReference type="InterPro" id="IPR007742">
    <property type="entry name" value="NosD_dom"/>
</dbReference>
<organism evidence="2 3">
    <name type="scientific">Hyunsoonleella rubra</name>
    <dbReference type="NCBI Taxonomy" id="1737062"/>
    <lineage>
        <taxon>Bacteria</taxon>
        <taxon>Pseudomonadati</taxon>
        <taxon>Bacteroidota</taxon>
        <taxon>Flavobacteriia</taxon>
        <taxon>Flavobacteriales</taxon>
        <taxon>Flavobacteriaceae</taxon>
    </lineage>
</organism>
<dbReference type="EMBL" id="JBHULY010000005">
    <property type="protein sequence ID" value="MFD2725140.1"/>
    <property type="molecule type" value="Genomic_DNA"/>
</dbReference>
<dbReference type="SUPFAM" id="SSF51126">
    <property type="entry name" value="Pectin lyase-like"/>
    <property type="match status" value="1"/>
</dbReference>
<accession>A0ABW5T7C3</accession>
<dbReference type="NCBIfam" id="TIGR04247">
    <property type="entry name" value="NosD_copper_fam"/>
    <property type="match status" value="1"/>
</dbReference>
<evidence type="ECO:0000313" key="2">
    <source>
        <dbReference type="EMBL" id="MFD2725140.1"/>
    </source>
</evidence>
<comment type="caution">
    <text evidence="2">The sequence shown here is derived from an EMBL/GenBank/DDBJ whole genome shotgun (WGS) entry which is preliminary data.</text>
</comment>
<dbReference type="SMART" id="SM00710">
    <property type="entry name" value="PbH1"/>
    <property type="match status" value="10"/>
</dbReference>
<dbReference type="InterPro" id="IPR006633">
    <property type="entry name" value="Carb-bd_sugar_hydrolysis-dom"/>
</dbReference>
<dbReference type="Proteomes" id="UP001597476">
    <property type="component" value="Unassembled WGS sequence"/>
</dbReference>
<dbReference type="InterPro" id="IPR006626">
    <property type="entry name" value="PbH1"/>
</dbReference>